<gene>
    <name evidence="1" type="ORF">FPE01S_03_00660</name>
</gene>
<dbReference type="RefSeq" id="WP_046370008.1">
    <property type="nucleotide sequence ID" value="NZ_BBWV01000003.1"/>
</dbReference>
<reference evidence="1 2" key="1">
    <citation type="submission" date="2015-04" db="EMBL/GenBank/DDBJ databases">
        <title>Whole genome shotgun sequence of Flavihumibacter petaseus NBRC 106054.</title>
        <authorList>
            <person name="Miyazawa S."/>
            <person name="Hosoyama A."/>
            <person name="Hashimoto M."/>
            <person name="Noguchi M."/>
            <person name="Tsuchikane K."/>
            <person name="Ohji S."/>
            <person name="Yamazoe A."/>
            <person name="Ichikawa N."/>
            <person name="Kimura A."/>
            <person name="Fujita N."/>
        </authorList>
    </citation>
    <scope>NUCLEOTIDE SEQUENCE [LARGE SCALE GENOMIC DNA]</scope>
    <source>
        <strain evidence="1 2">NBRC 106054</strain>
    </source>
</reference>
<dbReference type="AlphaFoldDB" id="A0A0E9N1Y1"/>
<dbReference type="EMBL" id="BBWV01000003">
    <property type="protein sequence ID" value="GAO44027.1"/>
    <property type="molecule type" value="Genomic_DNA"/>
</dbReference>
<evidence type="ECO:0000313" key="1">
    <source>
        <dbReference type="EMBL" id="GAO44027.1"/>
    </source>
</evidence>
<sequence length="226" mass="25165">MRKQFLACLTACTLLFFSCSKDKPGTNLPQAPTAKAEYDHSNYGVYKGVIGRPNGIVDINLMNDGKVSAKIIIDNVTYLFTTTDLLLKDQPCVLVFHNANSYFKLYVSADGNYAAIEEFVLENYPFVKTVITKETSDAMVKRYETTYTSFSSTETYFMVLNNNKIGGLFEQNNTSTIAFTGIVSGNDILISSYNEYYLTGQTSGENISGKWDIGNSSGTWTSKRVY</sequence>
<dbReference type="PROSITE" id="PS51257">
    <property type="entry name" value="PROKAR_LIPOPROTEIN"/>
    <property type="match status" value="1"/>
</dbReference>
<dbReference type="OrthoDB" id="1376866at2"/>
<keyword evidence="2" id="KW-1185">Reference proteome</keyword>
<evidence type="ECO:0000313" key="2">
    <source>
        <dbReference type="Proteomes" id="UP000033121"/>
    </source>
</evidence>
<accession>A0A0E9N1Y1</accession>
<comment type="caution">
    <text evidence="1">The sequence shown here is derived from an EMBL/GenBank/DDBJ whole genome shotgun (WGS) entry which is preliminary data.</text>
</comment>
<dbReference type="Proteomes" id="UP000033121">
    <property type="component" value="Unassembled WGS sequence"/>
</dbReference>
<organism evidence="1 2">
    <name type="scientific">Flavihumibacter petaseus NBRC 106054</name>
    <dbReference type="NCBI Taxonomy" id="1220578"/>
    <lineage>
        <taxon>Bacteria</taxon>
        <taxon>Pseudomonadati</taxon>
        <taxon>Bacteroidota</taxon>
        <taxon>Chitinophagia</taxon>
        <taxon>Chitinophagales</taxon>
        <taxon>Chitinophagaceae</taxon>
        <taxon>Flavihumibacter</taxon>
    </lineage>
</organism>
<protein>
    <submittedName>
        <fullName evidence="1">Uncharacterized protein</fullName>
    </submittedName>
</protein>
<proteinExistence type="predicted"/>
<name>A0A0E9N1Y1_9BACT</name>